<feature type="domain" description="CUB" evidence="5">
    <location>
        <begin position="1"/>
        <end position="113"/>
    </location>
</feature>
<evidence type="ECO:0000256" key="4">
    <source>
        <dbReference type="SAM" id="Phobius"/>
    </source>
</evidence>
<protein>
    <recommendedName>
        <fullName evidence="5">CUB domain-containing protein</fullName>
    </recommendedName>
</protein>
<feature type="non-terminal residue" evidence="6">
    <location>
        <position position="328"/>
    </location>
</feature>
<dbReference type="InterPro" id="IPR042333">
    <property type="entry name" value="LRAD2/Mig-13-like"/>
</dbReference>
<dbReference type="InterPro" id="IPR000859">
    <property type="entry name" value="CUB_dom"/>
</dbReference>
<evidence type="ECO:0000256" key="2">
    <source>
        <dbReference type="PROSITE-ProRule" id="PRU00124"/>
    </source>
</evidence>
<dbReference type="SUPFAM" id="SSF49854">
    <property type="entry name" value="Spermadhesin, CUB domain"/>
    <property type="match status" value="1"/>
</dbReference>
<dbReference type="InterPro" id="IPR035914">
    <property type="entry name" value="Sperma_CUB_dom_sf"/>
</dbReference>
<keyword evidence="4" id="KW-0812">Transmembrane</keyword>
<dbReference type="PROSITE" id="PS50068">
    <property type="entry name" value="LDLRA_2"/>
    <property type="match status" value="1"/>
</dbReference>
<dbReference type="CDD" id="cd00112">
    <property type="entry name" value="LDLa"/>
    <property type="match status" value="1"/>
</dbReference>
<name>A0AAD9MS57_9ANNE</name>
<evidence type="ECO:0000313" key="7">
    <source>
        <dbReference type="Proteomes" id="UP001208570"/>
    </source>
</evidence>
<keyword evidence="4" id="KW-0472">Membrane</keyword>
<dbReference type="SUPFAM" id="SSF57424">
    <property type="entry name" value="LDL receptor-like module"/>
    <property type="match status" value="1"/>
</dbReference>
<feature type="disulfide bond" evidence="2">
    <location>
        <begin position="130"/>
        <end position="148"/>
    </location>
</feature>
<comment type="caution">
    <text evidence="2">Lacks conserved residue(s) required for the propagation of feature annotation.</text>
</comment>
<evidence type="ECO:0000256" key="3">
    <source>
        <dbReference type="SAM" id="MobiDB-lite"/>
    </source>
</evidence>
<evidence type="ECO:0000313" key="6">
    <source>
        <dbReference type="EMBL" id="KAK2141851.1"/>
    </source>
</evidence>
<evidence type="ECO:0000256" key="1">
    <source>
        <dbReference type="ARBA" id="ARBA00023157"/>
    </source>
</evidence>
<comment type="caution">
    <text evidence="6">The sequence shown here is derived from an EMBL/GenBank/DDBJ whole genome shotgun (WGS) entry which is preliminary data.</text>
</comment>
<dbReference type="PANTHER" id="PTHR24652:SF69">
    <property type="entry name" value="CUB DOMAIN-CONTAINING PROTEIN"/>
    <property type="match status" value="1"/>
</dbReference>
<dbReference type="InterPro" id="IPR002172">
    <property type="entry name" value="LDrepeatLR_classA_rpt"/>
</dbReference>
<dbReference type="Gene3D" id="2.60.120.290">
    <property type="entry name" value="Spermadhesin, CUB domain"/>
    <property type="match status" value="1"/>
</dbReference>
<feature type="region of interest" description="Disordered" evidence="3">
    <location>
        <begin position="245"/>
        <end position="280"/>
    </location>
</feature>
<dbReference type="Gene3D" id="4.10.400.10">
    <property type="entry name" value="Low-density Lipoprotein Receptor"/>
    <property type="match status" value="1"/>
</dbReference>
<dbReference type="AlphaFoldDB" id="A0AAD9MS57"/>
<dbReference type="Pfam" id="PF00057">
    <property type="entry name" value="Ldl_recept_a"/>
    <property type="match status" value="1"/>
</dbReference>
<organism evidence="6 7">
    <name type="scientific">Paralvinella palmiformis</name>
    <dbReference type="NCBI Taxonomy" id="53620"/>
    <lineage>
        <taxon>Eukaryota</taxon>
        <taxon>Metazoa</taxon>
        <taxon>Spiralia</taxon>
        <taxon>Lophotrochozoa</taxon>
        <taxon>Annelida</taxon>
        <taxon>Polychaeta</taxon>
        <taxon>Sedentaria</taxon>
        <taxon>Canalipalpata</taxon>
        <taxon>Terebellida</taxon>
        <taxon>Terebelliformia</taxon>
        <taxon>Alvinellidae</taxon>
        <taxon>Paralvinella</taxon>
    </lineage>
</organism>
<feature type="transmembrane region" description="Helical" evidence="4">
    <location>
        <begin position="171"/>
        <end position="194"/>
    </location>
</feature>
<dbReference type="EMBL" id="JAODUP010001032">
    <property type="protein sequence ID" value="KAK2141851.1"/>
    <property type="molecule type" value="Genomic_DNA"/>
</dbReference>
<dbReference type="InterPro" id="IPR036055">
    <property type="entry name" value="LDL_receptor-like_sf"/>
</dbReference>
<dbReference type="PANTHER" id="PTHR24652">
    <property type="entry name" value="LOW-DENSITY LIPOPROTEIN RECEPTOR CLASS A DOMAIN-CONTAINING PROTEIN 2"/>
    <property type="match status" value="1"/>
</dbReference>
<accession>A0AAD9MS57</accession>
<reference evidence="6" key="1">
    <citation type="journal article" date="2023" name="Mol. Biol. Evol.">
        <title>Third-Generation Sequencing Reveals the Adaptive Role of the Epigenome in Three Deep-Sea Polychaetes.</title>
        <authorList>
            <person name="Perez M."/>
            <person name="Aroh O."/>
            <person name="Sun Y."/>
            <person name="Lan Y."/>
            <person name="Juniper S.K."/>
            <person name="Young C.R."/>
            <person name="Angers B."/>
            <person name="Qian P.Y."/>
        </authorList>
    </citation>
    <scope>NUCLEOTIDE SEQUENCE</scope>
    <source>
        <strain evidence="6">P08H-3</strain>
    </source>
</reference>
<proteinExistence type="predicted"/>
<evidence type="ECO:0000259" key="5">
    <source>
        <dbReference type="PROSITE" id="PS01180"/>
    </source>
</evidence>
<gene>
    <name evidence="6" type="ORF">LSH36_1032g00054</name>
</gene>
<keyword evidence="7" id="KW-1185">Reference proteome</keyword>
<dbReference type="PROSITE" id="PS01180">
    <property type="entry name" value="CUB"/>
    <property type="match status" value="1"/>
</dbReference>
<sequence>LPQGAGNVALSRTSKFFKEFYCEFSIRAPSKRHRIMLTVNHLDIPETKGCKAGTLKIYDGPIVEKPIQLAGLCGNEVPQFSFRSNTDRITLAYHQALSIINRHKSFNLTFTYFRVTGPEHDCNNSREFPCVNGLCIPRVLECDGWNNCGDRTDENMDYHVCGKLLTTSDPMVGIAVGVTVASLLVIVMASLIAYGVQNKKGPFFHDNITMTTIQTSDVNGNTHDRSMTSRAGIDVTDDVTTALAESGDRGEDLGCLAPRRHNPSHPLRGTTRNPINPLDRETHNPMNGLLPRLDLDTDDVESVASSSELYAMGMNPPPPSYHSLFPDA</sequence>
<keyword evidence="1 2" id="KW-1015">Disulfide bond</keyword>
<dbReference type="Pfam" id="PF00431">
    <property type="entry name" value="CUB"/>
    <property type="match status" value="1"/>
</dbReference>
<dbReference type="SMART" id="SM00192">
    <property type="entry name" value="LDLa"/>
    <property type="match status" value="1"/>
</dbReference>
<dbReference type="CDD" id="cd00041">
    <property type="entry name" value="CUB"/>
    <property type="match status" value="1"/>
</dbReference>
<dbReference type="Proteomes" id="UP001208570">
    <property type="component" value="Unassembled WGS sequence"/>
</dbReference>
<keyword evidence="4" id="KW-1133">Transmembrane helix</keyword>